<sequence length="140" mass="14841">MIPVTTVRIPAPVIVAHPAQRAAQIVEPAEDHIATIGRHAATVQIHANAVELILRAARLAPVEAAIRHAAIDALLQKADPLARAGGGAAPECVAVPARAAVAAPILRLLGRKRCATDRGKRQRAAQGDHLHILLLRLHRF</sequence>
<name>A0A160TKN9_9ZZZZ</name>
<gene>
    <name evidence="1" type="ORF">MGWOODY_Smn1049</name>
</gene>
<protein>
    <submittedName>
        <fullName evidence="1">Uncharacterized protein</fullName>
    </submittedName>
</protein>
<organism evidence="1">
    <name type="scientific">hydrothermal vent metagenome</name>
    <dbReference type="NCBI Taxonomy" id="652676"/>
    <lineage>
        <taxon>unclassified sequences</taxon>
        <taxon>metagenomes</taxon>
        <taxon>ecological metagenomes</taxon>
    </lineage>
</organism>
<dbReference type="EMBL" id="CZQE01000196">
    <property type="protein sequence ID" value="CUS44948.1"/>
    <property type="molecule type" value="Genomic_DNA"/>
</dbReference>
<evidence type="ECO:0000313" key="1">
    <source>
        <dbReference type="EMBL" id="CUS44948.1"/>
    </source>
</evidence>
<reference evidence="1" key="1">
    <citation type="submission" date="2015-10" db="EMBL/GenBank/DDBJ databases">
        <authorList>
            <person name="Gilbert D.G."/>
        </authorList>
    </citation>
    <scope>NUCLEOTIDE SEQUENCE</scope>
</reference>
<dbReference type="AlphaFoldDB" id="A0A160TKN9"/>
<accession>A0A160TKN9</accession>
<proteinExistence type="predicted"/>